<gene>
    <name evidence="3" type="ORF">O2N63_06565</name>
</gene>
<dbReference type="Proteomes" id="UP001528040">
    <property type="component" value="Unassembled WGS sequence"/>
</dbReference>
<dbReference type="CDD" id="cd00293">
    <property type="entry name" value="USP-like"/>
    <property type="match status" value="1"/>
</dbReference>
<organism evidence="3 4">
    <name type="scientific">Aliiroseovarius salicola</name>
    <dbReference type="NCBI Taxonomy" id="3009082"/>
    <lineage>
        <taxon>Bacteria</taxon>
        <taxon>Pseudomonadati</taxon>
        <taxon>Pseudomonadota</taxon>
        <taxon>Alphaproteobacteria</taxon>
        <taxon>Rhodobacterales</taxon>
        <taxon>Paracoccaceae</taxon>
        <taxon>Aliiroseovarius</taxon>
    </lineage>
</organism>
<reference evidence="3 4" key="1">
    <citation type="submission" date="2023-01" db="EMBL/GenBank/DDBJ databases">
        <authorList>
            <person name="Yoon J.-W."/>
        </authorList>
    </citation>
    <scope>NUCLEOTIDE SEQUENCE [LARGE SCALE GENOMIC DNA]</scope>
    <source>
        <strain evidence="3 4">KMU-50</strain>
    </source>
</reference>
<dbReference type="InterPro" id="IPR006015">
    <property type="entry name" value="Universal_stress_UspA"/>
</dbReference>
<dbReference type="InterPro" id="IPR006016">
    <property type="entry name" value="UspA"/>
</dbReference>
<dbReference type="Gene3D" id="3.40.50.620">
    <property type="entry name" value="HUPs"/>
    <property type="match status" value="1"/>
</dbReference>
<dbReference type="PANTHER" id="PTHR46268:SF6">
    <property type="entry name" value="UNIVERSAL STRESS PROTEIN UP12"/>
    <property type="match status" value="1"/>
</dbReference>
<comment type="similarity">
    <text evidence="1">Belongs to the universal stress protein A family.</text>
</comment>
<keyword evidence="4" id="KW-1185">Reference proteome</keyword>
<accession>A0ABT4VZR5</accession>
<feature type="domain" description="UspA" evidence="2">
    <location>
        <begin position="1"/>
        <end position="134"/>
    </location>
</feature>
<dbReference type="Pfam" id="PF00582">
    <property type="entry name" value="Usp"/>
    <property type="match status" value="1"/>
</dbReference>
<dbReference type="RefSeq" id="WP_271053462.1">
    <property type="nucleotide sequence ID" value="NZ_JAQIIO010000003.1"/>
</dbReference>
<dbReference type="PRINTS" id="PR01438">
    <property type="entry name" value="UNVRSLSTRESS"/>
</dbReference>
<dbReference type="SUPFAM" id="SSF52402">
    <property type="entry name" value="Adenine nucleotide alpha hydrolases-like"/>
    <property type="match status" value="1"/>
</dbReference>
<evidence type="ECO:0000313" key="4">
    <source>
        <dbReference type="Proteomes" id="UP001528040"/>
    </source>
</evidence>
<dbReference type="PANTHER" id="PTHR46268">
    <property type="entry name" value="STRESS RESPONSE PROTEIN NHAX"/>
    <property type="match status" value="1"/>
</dbReference>
<comment type="caution">
    <text evidence="3">The sequence shown here is derived from an EMBL/GenBank/DDBJ whole genome shotgun (WGS) entry which is preliminary data.</text>
</comment>
<evidence type="ECO:0000256" key="1">
    <source>
        <dbReference type="ARBA" id="ARBA00008791"/>
    </source>
</evidence>
<protein>
    <submittedName>
        <fullName evidence="3">Universal stress protein</fullName>
    </submittedName>
</protein>
<dbReference type="EMBL" id="JAQIIO010000003">
    <property type="protein sequence ID" value="MDA5093748.1"/>
    <property type="molecule type" value="Genomic_DNA"/>
</dbReference>
<evidence type="ECO:0000313" key="3">
    <source>
        <dbReference type="EMBL" id="MDA5093748.1"/>
    </source>
</evidence>
<proteinExistence type="inferred from homology"/>
<sequence>MYDKILVPMALDHGISPSTLGVAKALCNPGGKIIALHVYEAPHSSVGAYLDKDVVREAFERARTLLVEKTAGIPDIQTEIVVGHTYRTIIEFSADQDIGCIVIGSHKPGLSDYLLGSTAARVVRHAPCAVHVYRSS</sequence>
<evidence type="ECO:0000259" key="2">
    <source>
        <dbReference type="Pfam" id="PF00582"/>
    </source>
</evidence>
<name>A0ABT4VZR5_9RHOB</name>
<dbReference type="InterPro" id="IPR014729">
    <property type="entry name" value="Rossmann-like_a/b/a_fold"/>
</dbReference>